<evidence type="ECO:0000259" key="4">
    <source>
        <dbReference type="Pfam" id="PF10531"/>
    </source>
</evidence>
<dbReference type="PROSITE" id="PS51257">
    <property type="entry name" value="PROKAR_LIPOPROTEIN"/>
    <property type="match status" value="1"/>
</dbReference>
<evidence type="ECO:0000259" key="3">
    <source>
        <dbReference type="Pfam" id="PF02563"/>
    </source>
</evidence>
<dbReference type="PANTHER" id="PTHR33619">
    <property type="entry name" value="POLYSACCHARIDE EXPORT PROTEIN GFCE-RELATED"/>
    <property type="match status" value="1"/>
</dbReference>
<dbReference type="PANTHER" id="PTHR33619:SF3">
    <property type="entry name" value="POLYSACCHARIDE EXPORT PROTEIN GFCE-RELATED"/>
    <property type="match status" value="1"/>
</dbReference>
<dbReference type="Pfam" id="PF10531">
    <property type="entry name" value="SLBB"/>
    <property type="match status" value="1"/>
</dbReference>
<comment type="caution">
    <text evidence="5">The sequence shown here is derived from an EMBL/GenBank/DDBJ whole genome shotgun (WGS) entry which is preliminary data.</text>
</comment>
<dbReference type="InterPro" id="IPR003715">
    <property type="entry name" value="Poly_export_N"/>
</dbReference>
<dbReference type="RefSeq" id="WP_168133233.1">
    <property type="nucleotide sequence ID" value="NZ_JAAVJH010000002.1"/>
</dbReference>
<keyword evidence="1 2" id="KW-0732">Signal</keyword>
<feature type="signal peptide" evidence="2">
    <location>
        <begin position="1"/>
        <end position="20"/>
    </location>
</feature>
<evidence type="ECO:0000313" key="5">
    <source>
        <dbReference type="EMBL" id="NJR77700.1"/>
    </source>
</evidence>
<reference evidence="5 6" key="1">
    <citation type="submission" date="2020-03" db="EMBL/GenBank/DDBJ databases">
        <authorList>
            <person name="Wang L."/>
            <person name="He N."/>
            <person name="Li Y."/>
            <person name="Fang Y."/>
            <person name="Zhang F."/>
        </authorList>
    </citation>
    <scope>NUCLEOTIDE SEQUENCE [LARGE SCALE GENOMIC DNA]</scope>
    <source>
        <strain evidence="5 6">36D10-4-7</strain>
    </source>
</reference>
<dbReference type="EMBL" id="JAAVJH010000002">
    <property type="protein sequence ID" value="NJR77700.1"/>
    <property type="molecule type" value="Genomic_DNA"/>
</dbReference>
<proteinExistence type="predicted"/>
<keyword evidence="6" id="KW-1185">Reference proteome</keyword>
<dbReference type="SUPFAM" id="SSF142984">
    <property type="entry name" value="Nqo1 middle domain-like"/>
    <property type="match status" value="1"/>
</dbReference>
<evidence type="ECO:0000313" key="6">
    <source>
        <dbReference type="Proteomes" id="UP000732399"/>
    </source>
</evidence>
<feature type="chain" id="PRO_5045067255" evidence="2">
    <location>
        <begin position="21"/>
        <end position="185"/>
    </location>
</feature>
<feature type="domain" description="Soluble ligand binding" evidence="4">
    <location>
        <begin position="112"/>
        <end position="153"/>
    </location>
</feature>
<feature type="domain" description="Polysaccharide export protein N-terminal" evidence="3">
    <location>
        <begin position="35"/>
        <end position="107"/>
    </location>
</feature>
<dbReference type="Pfam" id="PF02563">
    <property type="entry name" value="Poly_export"/>
    <property type="match status" value="1"/>
</dbReference>
<dbReference type="Gene3D" id="3.30.1950.10">
    <property type="entry name" value="wza like domain"/>
    <property type="match status" value="1"/>
</dbReference>
<gene>
    <name evidence="5" type="ORF">HBH26_03595</name>
</gene>
<dbReference type="InterPro" id="IPR019554">
    <property type="entry name" value="Soluble_ligand-bd"/>
</dbReference>
<protein>
    <submittedName>
        <fullName evidence="5">Polysaccharide export protein</fullName>
    </submittedName>
</protein>
<organism evidence="5 6">
    <name type="scientific">Sphingomonas corticis</name>
    <dbReference type="NCBI Taxonomy" id="2722791"/>
    <lineage>
        <taxon>Bacteria</taxon>
        <taxon>Pseudomonadati</taxon>
        <taxon>Pseudomonadota</taxon>
        <taxon>Alphaproteobacteria</taxon>
        <taxon>Sphingomonadales</taxon>
        <taxon>Sphingomonadaceae</taxon>
        <taxon>Sphingomonas</taxon>
    </lineage>
</organism>
<evidence type="ECO:0000256" key="1">
    <source>
        <dbReference type="ARBA" id="ARBA00022729"/>
    </source>
</evidence>
<name>A0ABX1CI70_9SPHN</name>
<dbReference type="Proteomes" id="UP000732399">
    <property type="component" value="Unassembled WGS sequence"/>
</dbReference>
<sequence length="185" mass="19977">MKRRVVLGFAIAMLAGCAGNQGVAPDAPLPTREIPVYRLAADDKLKISVFGEEGLSGDYTIGSDGNLAYPLLGSIPAKGLTLAELTQRITAGLASSIQAPRVSVDVTQYRPFFILGEVNRPGQYPYRTGMTLNSAVATAGGFTYRANQKQVLIQHFGEAGERRYDLTADLPVLPGDTVRVRERFF</sequence>
<dbReference type="InterPro" id="IPR049712">
    <property type="entry name" value="Poly_export"/>
</dbReference>
<evidence type="ECO:0000256" key="2">
    <source>
        <dbReference type="SAM" id="SignalP"/>
    </source>
</evidence>
<accession>A0ABX1CI70</accession>